<accession>A0A0A9ET72</accession>
<evidence type="ECO:0000256" key="1">
    <source>
        <dbReference type="SAM" id="MobiDB-lite"/>
    </source>
</evidence>
<sequence length="33" mass="3772">MLVTVRWISAHQFGRGGERGSEREGEGRRERDG</sequence>
<reference evidence="2" key="1">
    <citation type="submission" date="2014-09" db="EMBL/GenBank/DDBJ databases">
        <authorList>
            <person name="Magalhaes I.L.F."/>
            <person name="Oliveira U."/>
            <person name="Santos F.R."/>
            <person name="Vidigal T.H.D.A."/>
            <person name="Brescovit A.D."/>
            <person name="Santos A.J."/>
        </authorList>
    </citation>
    <scope>NUCLEOTIDE SEQUENCE</scope>
    <source>
        <tissue evidence="2">Shoot tissue taken approximately 20 cm above the soil surface</tissue>
    </source>
</reference>
<proteinExistence type="predicted"/>
<name>A0A0A9ET72_ARUDO</name>
<dbReference type="AlphaFoldDB" id="A0A0A9ET72"/>
<feature type="compositionally biased region" description="Basic and acidic residues" evidence="1">
    <location>
        <begin position="16"/>
        <end position="33"/>
    </location>
</feature>
<feature type="region of interest" description="Disordered" evidence="1">
    <location>
        <begin position="13"/>
        <end position="33"/>
    </location>
</feature>
<reference evidence="2" key="2">
    <citation type="journal article" date="2015" name="Data Brief">
        <title>Shoot transcriptome of the giant reed, Arundo donax.</title>
        <authorList>
            <person name="Barrero R.A."/>
            <person name="Guerrero F.D."/>
            <person name="Moolhuijzen P."/>
            <person name="Goolsby J.A."/>
            <person name="Tidwell J."/>
            <person name="Bellgard S.E."/>
            <person name="Bellgard M.I."/>
        </authorList>
    </citation>
    <scope>NUCLEOTIDE SEQUENCE</scope>
    <source>
        <tissue evidence="2">Shoot tissue taken approximately 20 cm above the soil surface</tissue>
    </source>
</reference>
<evidence type="ECO:0000313" key="2">
    <source>
        <dbReference type="EMBL" id="JAE03302.1"/>
    </source>
</evidence>
<protein>
    <submittedName>
        <fullName evidence="2">Uncharacterized protein</fullName>
    </submittedName>
</protein>
<dbReference type="EMBL" id="GBRH01194594">
    <property type="protein sequence ID" value="JAE03302.1"/>
    <property type="molecule type" value="Transcribed_RNA"/>
</dbReference>
<organism evidence="2">
    <name type="scientific">Arundo donax</name>
    <name type="common">Giant reed</name>
    <name type="synonym">Donax arundinaceus</name>
    <dbReference type="NCBI Taxonomy" id="35708"/>
    <lineage>
        <taxon>Eukaryota</taxon>
        <taxon>Viridiplantae</taxon>
        <taxon>Streptophyta</taxon>
        <taxon>Embryophyta</taxon>
        <taxon>Tracheophyta</taxon>
        <taxon>Spermatophyta</taxon>
        <taxon>Magnoliopsida</taxon>
        <taxon>Liliopsida</taxon>
        <taxon>Poales</taxon>
        <taxon>Poaceae</taxon>
        <taxon>PACMAD clade</taxon>
        <taxon>Arundinoideae</taxon>
        <taxon>Arundineae</taxon>
        <taxon>Arundo</taxon>
    </lineage>
</organism>